<comment type="subunit">
    <text evidence="11">Predominantly monomer of isoform CD22-beta. Also found as heterodimer of isoform CD22-beta and a shorter isoform. Interacts with PTPN6/SHP-1, LYN, SYK, PIK3R1/PIK3R2 and PLCG1 upon phosphorylation. Interacts with GRB2, INPP5D and SHC1 upon phosphorylation. May form a complex with INPP5D/SHIP, GRB2 and SHC1.</text>
</comment>
<comment type="function">
    <text evidence="10">Most highly expressed siglec (sialic acid-binding immunoglobulin-like lectin) on B-cells that plays a role in various aspects of B-cell biology including differentiation, antigen presentation, and trafficking to bone marrow. Binds to alpha 2,6-linked sialic acid residues of surface molecules such as CD22 itself, CD45 and IgM in a cis configuration. Can also bind to ligands on other cells as an adhesion molecule in a trans configuration. Acts as an inhibitory coreceptor on the surface of B-cells and inhibits B-cell receptor induced signaling, characterized by inhibition of the calcium mobilization and cellular activation. Mechanistically, the immunoreceptor tyrosine-based inhibitory motif domain is phosphorylated by the Src kinase LYN, which in turn leads to the recruitment of the protein tyrosine phosphatase 1/PTPN6, leading to the negative regulation of BCR signaling. If this negative signaling from is of sufficient strength, apoptosis of the B-cell can be induced.</text>
</comment>
<evidence type="ECO:0000313" key="14">
    <source>
        <dbReference type="Proteomes" id="UP000472265"/>
    </source>
</evidence>
<dbReference type="InterPro" id="IPR007110">
    <property type="entry name" value="Ig-like_dom"/>
</dbReference>
<protein>
    <recommendedName>
        <fullName evidence="8">B-cell receptor CD22</fullName>
    </recommendedName>
    <alternativeName>
        <fullName evidence="9">Sialic acid-binding Ig-like lectin 2</fullName>
    </alternativeName>
</protein>
<dbReference type="GO" id="GO:0030246">
    <property type="term" value="F:carbohydrate binding"/>
    <property type="evidence" value="ECO:0007669"/>
    <property type="project" value="UniProtKB-KW"/>
</dbReference>
<feature type="domain" description="Ig-like" evidence="12">
    <location>
        <begin position="190"/>
        <end position="299"/>
    </location>
</feature>
<evidence type="ECO:0000313" key="13">
    <source>
        <dbReference type="Ensembl" id="ENSSAUP00010057757.1"/>
    </source>
</evidence>
<reference evidence="13" key="3">
    <citation type="submission" date="2025-09" db="UniProtKB">
        <authorList>
            <consortium name="Ensembl"/>
        </authorList>
    </citation>
    <scope>IDENTIFICATION</scope>
</reference>
<dbReference type="GO" id="GO:0033691">
    <property type="term" value="F:sialic acid binding"/>
    <property type="evidence" value="ECO:0007669"/>
    <property type="project" value="TreeGrafter"/>
</dbReference>
<sequence>NLTSDYKTQNMTWFKCVSSKPGKCDSEVIFHTNEKETVQPEFKGRVSLLEPDLGQNNCSIIINDLTQSDSGPYQLRVEGLVVNKSKGFTSRRVKVSKPTVMIPPLTEGQQTTLTCTAPGLCSGSDPTITWTWSGRRKKGVHITGHITEFKNVTTVTQRHSSTLTFGASAEHNGTNVTCKVSFINNITTEETVTLNEIKVTGHTSVMEGETLNLTCSVESFPPSLITWTKLSEKNLQNGTEINMQNETLSDLQNDTETYLQADRGMSTFSIYNMTVEDSGEYICTAKHLNNTLMKRVDVTVKYMKKPVITGNTTVEVGRALNLTCSVESFPPSHITWTKLGSTTDLHNEPNTDLQDDAGSATLVIHSVTAEHSGQYICTAKHLETTVTVFADISNFECKIQTEVLTCVCISDGLPVPTIKWPLLRNYTDYTVINTVSNHTVNCTVTLTVKDHSNTAAECVSSNANGEVKKNLTIQKVETKPEPEGSTGNISNIIYISSAFSRLENDEAQFDIVKSFGAHSNF</sequence>
<evidence type="ECO:0000256" key="7">
    <source>
        <dbReference type="ARBA" id="ARBA00038361"/>
    </source>
</evidence>
<proteinExistence type="inferred from homology"/>
<reference evidence="13" key="2">
    <citation type="submission" date="2025-08" db="UniProtKB">
        <authorList>
            <consortium name="Ensembl"/>
        </authorList>
    </citation>
    <scope>IDENTIFICATION</scope>
</reference>
<evidence type="ECO:0000256" key="5">
    <source>
        <dbReference type="ARBA" id="ARBA00022989"/>
    </source>
</evidence>
<evidence type="ECO:0000256" key="6">
    <source>
        <dbReference type="ARBA" id="ARBA00023136"/>
    </source>
</evidence>
<dbReference type="PROSITE" id="PS50835">
    <property type="entry name" value="IG_LIKE"/>
    <property type="match status" value="3"/>
</dbReference>
<dbReference type="GO" id="GO:0007155">
    <property type="term" value="P:cell adhesion"/>
    <property type="evidence" value="ECO:0007669"/>
    <property type="project" value="UniProtKB-KW"/>
</dbReference>
<evidence type="ECO:0000256" key="3">
    <source>
        <dbReference type="ARBA" id="ARBA00022734"/>
    </source>
</evidence>
<dbReference type="CDD" id="cd00096">
    <property type="entry name" value="Ig"/>
    <property type="match status" value="1"/>
</dbReference>
<keyword evidence="6" id="KW-0472">Membrane</keyword>
<feature type="domain" description="Ig-like" evidence="12">
    <location>
        <begin position="306"/>
        <end position="393"/>
    </location>
</feature>
<keyword evidence="4" id="KW-0130">Cell adhesion</keyword>
<comment type="subcellular location">
    <subcellularLocation>
        <location evidence="1">Membrane</location>
        <topology evidence="1">Single-pass type I membrane protein</topology>
    </subcellularLocation>
</comment>
<dbReference type="InterPro" id="IPR051036">
    <property type="entry name" value="SIGLEC"/>
</dbReference>
<keyword evidence="2" id="KW-0812">Transmembrane</keyword>
<keyword evidence="3" id="KW-0430">Lectin</keyword>
<organism evidence="13 14">
    <name type="scientific">Sparus aurata</name>
    <name type="common">Gilthead sea bream</name>
    <dbReference type="NCBI Taxonomy" id="8175"/>
    <lineage>
        <taxon>Eukaryota</taxon>
        <taxon>Metazoa</taxon>
        <taxon>Chordata</taxon>
        <taxon>Craniata</taxon>
        <taxon>Vertebrata</taxon>
        <taxon>Euteleostomi</taxon>
        <taxon>Actinopterygii</taxon>
        <taxon>Neopterygii</taxon>
        <taxon>Teleostei</taxon>
        <taxon>Neoteleostei</taxon>
        <taxon>Acanthomorphata</taxon>
        <taxon>Eupercaria</taxon>
        <taxon>Spariformes</taxon>
        <taxon>Sparidae</taxon>
        <taxon>Sparus</taxon>
    </lineage>
</organism>
<dbReference type="Pfam" id="PF24518">
    <property type="entry name" value="Ig_CD22"/>
    <property type="match status" value="1"/>
</dbReference>
<evidence type="ECO:0000256" key="2">
    <source>
        <dbReference type="ARBA" id="ARBA00022692"/>
    </source>
</evidence>
<comment type="similarity">
    <text evidence="7">Belongs to the immunoglobulin superfamily. SIGLEC (sialic acid binding Ig-like lectin) family.</text>
</comment>
<dbReference type="PANTHER" id="PTHR12035:SF128">
    <property type="entry name" value="BRANCHED CHAIN KETO ACID DEHYDROGENASE E1 SUBUNIT BETA,-LIKE-RELATED"/>
    <property type="match status" value="1"/>
</dbReference>
<evidence type="ECO:0000259" key="12">
    <source>
        <dbReference type="PROSITE" id="PS50835"/>
    </source>
</evidence>
<keyword evidence="14" id="KW-1185">Reference proteome</keyword>
<dbReference type="AlphaFoldDB" id="A0A671Y9C9"/>
<dbReference type="Gene3D" id="2.60.40.10">
    <property type="entry name" value="Immunoglobulins"/>
    <property type="match status" value="5"/>
</dbReference>
<evidence type="ECO:0000256" key="8">
    <source>
        <dbReference type="ARBA" id="ARBA00040106"/>
    </source>
</evidence>
<dbReference type="InterPro" id="IPR013783">
    <property type="entry name" value="Ig-like_fold"/>
</dbReference>
<dbReference type="OMA" id="NGTEINM"/>
<keyword evidence="5" id="KW-1133">Transmembrane helix</keyword>
<evidence type="ECO:0000256" key="1">
    <source>
        <dbReference type="ARBA" id="ARBA00004479"/>
    </source>
</evidence>
<dbReference type="InParanoid" id="A0A671Y9C9"/>
<reference evidence="13" key="1">
    <citation type="submission" date="2021-04" db="EMBL/GenBank/DDBJ databases">
        <authorList>
            <consortium name="Wellcome Sanger Institute Data Sharing"/>
        </authorList>
    </citation>
    <scope>NUCLEOTIDE SEQUENCE [LARGE SCALE GENOMIC DNA]</scope>
</reference>
<dbReference type="Pfam" id="PF13927">
    <property type="entry name" value="Ig_3"/>
    <property type="match status" value="2"/>
</dbReference>
<evidence type="ECO:0000256" key="9">
    <source>
        <dbReference type="ARBA" id="ARBA00041781"/>
    </source>
</evidence>
<accession>A0A671Y9C9</accession>
<dbReference type="PANTHER" id="PTHR12035">
    <property type="entry name" value="SIALIC ACID BINDING IMMUNOGLOBULIN-LIKE LECTIN"/>
    <property type="match status" value="1"/>
</dbReference>
<dbReference type="Ensembl" id="ENSSAUT00010060638.1">
    <property type="protein sequence ID" value="ENSSAUP00010057757.1"/>
    <property type="gene ID" value="ENSSAUG00010023608.1"/>
</dbReference>
<dbReference type="InterPro" id="IPR036179">
    <property type="entry name" value="Ig-like_dom_sf"/>
</dbReference>
<dbReference type="GeneTree" id="ENSGT01150000286924"/>
<dbReference type="SUPFAM" id="SSF48726">
    <property type="entry name" value="Immunoglobulin"/>
    <property type="match status" value="4"/>
</dbReference>
<evidence type="ECO:0000256" key="10">
    <source>
        <dbReference type="ARBA" id="ARBA00045430"/>
    </source>
</evidence>
<evidence type="ECO:0000256" key="11">
    <source>
        <dbReference type="ARBA" id="ARBA00046458"/>
    </source>
</evidence>
<dbReference type="Proteomes" id="UP000472265">
    <property type="component" value="Chromosome 17"/>
</dbReference>
<dbReference type="SMART" id="SM00409">
    <property type="entry name" value="IG"/>
    <property type="match status" value="4"/>
</dbReference>
<dbReference type="GO" id="GO:0005886">
    <property type="term" value="C:plasma membrane"/>
    <property type="evidence" value="ECO:0007669"/>
    <property type="project" value="TreeGrafter"/>
</dbReference>
<dbReference type="InterPro" id="IPR056386">
    <property type="entry name" value="Ig_CD22"/>
</dbReference>
<feature type="domain" description="Ig-like" evidence="12">
    <location>
        <begin position="98"/>
        <end position="181"/>
    </location>
</feature>
<evidence type="ECO:0000256" key="4">
    <source>
        <dbReference type="ARBA" id="ARBA00022889"/>
    </source>
</evidence>
<name>A0A671Y9C9_SPAAU</name>
<dbReference type="InterPro" id="IPR003599">
    <property type="entry name" value="Ig_sub"/>
</dbReference>
<dbReference type="InterPro" id="IPR003598">
    <property type="entry name" value="Ig_sub2"/>
</dbReference>
<dbReference type="SMART" id="SM00408">
    <property type="entry name" value="IGc2"/>
    <property type="match status" value="3"/>
</dbReference>